<dbReference type="Pfam" id="PF01408">
    <property type="entry name" value="GFO_IDH_MocA"/>
    <property type="match status" value="1"/>
</dbReference>
<dbReference type="InterPro" id="IPR036291">
    <property type="entry name" value="NAD(P)-bd_dom_sf"/>
</dbReference>
<protein>
    <submittedName>
        <fullName evidence="3">Putative dehydrogenase</fullName>
    </submittedName>
</protein>
<evidence type="ECO:0000313" key="4">
    <source>
        <dbReference type="Proteomes" id="UP000569914"/>
    </source>
</evidence>
<keyword evidence="4" id="KW-1185">Reference proteome</keyword>
<dbReference type="SUPFAM" id="SSF51735">
    <property type="entry name" value="NAD(P)-binding Rossmann-fold domains"/>
    <property type="match status" value="1"/>
</dbReference>
<sequence length="301" mass="32049">MADPSPERRAVIGTELARAGRDDVAILDDLEAVLAAGVDGVVLATPPWVTPDLAVRAAQAGIAVLAEKPVAPSIEDADRYRVLDADQRARIQIGLTYRHDPALDKLRTLIKDGALGRPLLVRASIYDEPADGDPAHDRLITETLKHGSPVIHEGAHVFDWLTSLFGGPGEIDDAWALTTRPGLAAPNLIGGRLTYPGATVLVEFGWYTPILPGCVLIFVGDGGLATLDGGSFGLTVELAGRPLQRYEFQPDRATRCFDRQAVRFADLLAGGRAEPSLDDGIAALITSQRLQQLATSAGTNR</sequence>
<comment type="caution">
    <text evidence="3">The sequence shown here is derived from an EMBL/GenBank/DDBJ whole genome shotgun (WGS) entry which is preliminary data.</text>
</comment>
<dbReference type="Gene3D" id="3.40.50.720">
    <property type="entry name" value="NAD(P)-binding Rossmann-like Domain"/>
    <property type="match status" value="1"/>
</dbReference>
<dbReference type="Pfam" id="PF22725">
    <property type="entry name" value="GFO_IDH_MocA_C3"/>
    <property type="match status" value="1"/>
</dbReference>
<dbReference type="Proteomes" id="UP000569914">
    <property type="component" value="Unassembled WGS sequence"/>
</dbReference>
<dbReference type="AlphaFoldDB" id="A0A7Y9IDV9"/>
<feature type="domain" description="GFO/IDH/MocA-like oxidoreductase" evidence="2">
    <location>
        <begin position="105"/>
        <end position="220"/>
    </location>
</feature>
<accession>A0A7Y9IDV9</accession>
<dbReference type="PANTHER" id="PTHR43708:SF8">
    <property type="entry name" value="OXIDOREDUCTASE"/>
    <property type="match status" value="1"/>
</dbReference>
<evidence type="ECO:0000313" key="3">
    <source>
        <dbReference type="EMBL" id="NYE75146.1"/>
    </source>
</evidence>
<evidence type="ECO:0000259" key="2">
    <source>
        <dbReference type="Pfam" id="PF22725"/>
    </source>
</evidence>
<reference evidence="3 4" key="1">
    <citation type="submission" date="2020-07" db="EMBL/GenBank/DDBJ databases">
        <title>Sequencing the genomes of 1000 actinobacteria strains.</title>
        <authorList>
            <person name="Klenk H.-P."/>
        </authorList>
    </citation>
    <scope>NUCLEOTIDE SEQUENCE [LARGE SCALE GENOMIC DNA]</scope>
    <source>
        <strain evidence="3 4">DSM 22083</strain>
    </source>
</reference>
<dbReference type="Gene3D" id="3.30.360.10">
    <property type="entry name" value="Dihydrodipicolinate Reductase, domain 2"/>
    <property type="match status" value="1"/>
</dbReference>
<dbReference type="InterPro" id="IPR051317">
    <property type="entry name" value="Gfo/Idh/MocA_oxidoreduct"/>
</dbReference>
<dbReference type="InterPro" id="IPR055170">
    <property type="entry name" value="GFO_IDH_MocA-like_dom"/>
</dbReference>
<dbReference type="EMBL" id="JACCBU010000001">
    <property type="protein sequence ID" value="NYE75146.1"/>
    <property type="molecule type" value="Genomic_DNA"/>
</dbReference>
<dbReference type="InterPro" id="IPR000683">
    <property type="entry name" value="Gfo/Idh/MocA-like_OxRdtase_N"/>
</dbReference>
<dbReference type="GO" id="GO:0000166">
    <property type="term" value="F:nucleotide binding"/>
    <property type="evidence" value="ECO:0007669"/>
    <property type="project" value="InterPro"/>
</dbReference>
<dbReference type="PANTHER" id="PTHR43708">
    <property type="entry name" value="CONSERVED EXPRESSED OXIDOREDUCTASE (EUROFUNG)"/>
    <property type="match status" value="1"/>
</dbReference>
<evidence type="ECO:0000259" key="1">
    <source>
        <dbReference type="Pfam" id="PF01408"/>
    </source>
</evidence>
<proteinExistence type="predicted"/>
<dbReference type="SUPFAM" id="SSF55347">
    <property type="entry name" value="Glyceraldehyde-3-phosphate dehydrogenase-like, C-terminal domain"/>
    <property type="match status" value="1"/>
</dbReference>
<name>A0A7Y9IDV9_9ACTN</name>
<gene>
    <name evidence="3" type="ORF">BKA15_006475</name>
</gene>
<feature type="domain" description="Gfo/Idh/MocA-like oxidoreductase N-terminal" evidence="1">
    <location>
        <begin position="19"/>
        <end position="92"/>
    </location>
</feature>
<organism evidence="3 4">
    <name type="scientific">Microlunatus parietis</name>
    <dbReference type="NCBI Taxonomy" id="682979"/>
    <lineage>
        <taxon>Bacteria</taxon>
        <taxon>Bacillati</taxon>
        <taxon>Actinomycetota</taxon>
        <taxon>Actinomycetes</taxon>
        <taxon>Propionibacteriales</taxon>
        <taxon>Propionibacteriaceae</taxon>
        <taxon>Microlunatus</taxon>
    </lineage>
</organism>